<dbReference type="InterPro" id="IPR046905">
    <property type="entry name" value="ABC-3C_MC1"/>
</dbReference>
<proteinExistence type="predicted"/>
<dbReference type="Pfam" id="PF20289">
    <property type="entry name" value="MComp1"/>
    <property type="match status" value="1"/>
</dbReference>
<organism evidence="1 2">
    <name type="scientific">Bacillus pseudomycoides</name>
    <dbReference type="NCBI Taxonomy" id="64104"/>
    <lineage>
        <taxon>Bacteria</taxon>
        <taxon>Bacillati</taxon>
        <taxon>Bacillota</taxon>
        <taxon>Bacilli</taxon>
        <taxon>Bacillales</taxon>
        <taxon>Bacillaceae</taxon>
        <taxon>Bacillus</taxon>
        <taxon>Bacillus cereus group</taxon>
    </lineage>
</organism>
<accession>A0AA91ZT43</accession>
<name>A0AA91ZT43_9BACI</name>
<dbReference type="Proteomes" id="UP000221020">
    <property type="component" value="Unassembled WGS sequence"/>
</dbReference>
<evidence type="ECO:0000313" key="2">
    <source>
        <dbReference type="Proteomes" id="UP000221020"/>
    </source>
</evidence>
<protein>
    <submittedName>
        <fullName evidence="1">Uncharacterized protein</fullName>
    </submittedName>
</protein>
<dbReference type="AlphaFoldDB" id="A0AA91ZT43"/>
<comment type="caution">
    <text evidence="1">The sequence shown here is derived from an EMBL/GenBank/DDBJ whole genome shotgun (WGS) entry which is preliminary data.</text>
</comment>
<reference evidence="1 2" key="1">
    <citation type="submission" date="2017-09" db="EMBL/GenBank/DDBJ databases">
        <title>Large-scale bioinformatics analysis of Bacillus genomes uncovers conserved roles of natural products in bacterial physiology.</title>
        <authorList>
            <consortium name="Agbiome Team Llc"/>
            <person name="Bleich R.M."/>
            <person name="Grubbs K.J."/>
            <person name="Santa Maria K.C."/>
            <person name="Allen S.E."/>
            <person name="Farag S."/>
            <person name="Shank E.A."/>
            <person name="Bowers A."/>
        </authorList>
    </citation>
    <scope>NUCLEOTIDE SEQUENCE [LARGE SCALE GENOMIC DNA]</scope>
    <source>
        <strain evidence="1 2">AFS092012</strain>
    </source>
</reference>
<gene>
    <name evidence="1" type="ORF">CON65_18315</name>
</gene>
<dbReference type="EMBL" id="NVOR01000072">
    <property type="protein sequence ID" value="PED81248.1"/>
    <property type="molecule type" value="Genomic_DNA"/>
</dbReference>
<sequence length="186" mass="22216">MDNLYDLFRGYKEGYFLENLDLKYLDKVFVSNQGIYGIKVFKKVHDLLMDWEHAQSEFATKFQRKLSGIVDDLRWDMYLVLYIDEEISVAHRKSIEKNKMFFRKIILTPNEILGSSLSFILDIPQKEGDFIFNHAQFLDQLKSELQEESLHKLGEDFFNNGKKYSEQEIYKLFSLKKEENNENKED</sequence>
<dbReference type="RefSeq" id="WP_097899089.1">
    <property type="nucleotide sequence ID" value="NZ_NVOR01000072.1"/>
</dbReference>
<evidence type="ECO:0000313" key="1">
    <source>
        <dbReference type="EMBL" id="PED81248.1"/>
    </source>
</evidence>